<keyword evidence="2" id="KW-1185">Reference proteome</keyword>
<dbReference type="OrthoDB" id="283474at2"/>
<name>A0A4Q4KI19_9FLAO</name>
<dbReference type="Pfam" id="PF11322">
    <property type="entry name" value="DUF3124"/>
    <property type="match status" value="1"/>
</dbReference>
<dbReference type="InterPro" id="IPR021471">
    <property type="entry name" value="DUF3124"/>
</dbReference>
<proteinExistence type="predicted"/>
<dbReference type="AlphaFoldDB" id="A0A4Q4KI19"/>
<protein>
    <submittedName>
        <fullName evidence="1">DUF3124 domain-containing protein</fullName>
    </submittedName>
</protein>
<evidence type="ECO:0000313" key="2">
    <source>
        <dbReference type="Proteomes" id="UP000293952"/>
    </source>
</evidence>
<dbReference type="EMBL" id="SETE01000005">
    <property type="protein sequence ID" value="RYM32795.1"/>
    <property type="molecule type" value="Genomic_DNA"/>
</dbReference>
<organism evidence="1 2">
    <name type="scientific">Brumimicrobium glaciale</name>
    <dbReference type="NCBI Taxonomy" id="200475"/>
    <lineage>
        <taxon>Bacteria</taxon>
        <taxon>Pseudomonadati</taxon>
        <taxon>Bacteroidota</taxon>
        <taxon>Flavobacteriia</taxon>
        <taxon>Flavobacteriales</taxon>
        <taxon>Crocinitomicaceae</taxon>
        <taxon>Brumimicrobium</taxon>
    </lineage>
</organism>
<dbReference type="RefSeq" id="WP_130094133.1">
    <property type="nucleotide sequence ID" value="NZ_SETE01000005.1"/>
</dbReference>
<dbReference type="PROSITE" id="PS51257">
    <property type="entry name" value="PROKAR_LIPOPROTEIN"/>
    <property type="match status" value="1"/>
</dbReference>
<dbReference type="Proteomes" id="UP000293952">
    <property type="component" value="Unassembled WGS sequence"/>
</dbReference>
<gene>
    <name evidence="1" type="ORF">ERX46_12080</name>
</gene>
<comment type="caution">
    <text evidence="1">The sequence shown here is derived from an EMBL/GenBank/DDBJ whole genome shotgun (WGS) entry which is preliminary data.</text>
</comment>
<reference evidence="1 2" key="1">
    <citation type="submission" date="2019-02" db="EMBL/GenBank/DDBJ databases">
        <title>Genome sequence of the sea-ice species Brumimicrobium glaciale.</title>
        <authorList>
            <person name="Bowman J.P."/>
        </authorList>
    </citation>
    <scope>NUCLEOTIDE SEQUENCE [LARGE SCALE GENOMIC DNA]</scope>
    <source>
        <strain evidence="1 2">IC156</strain>
    </source>
</reference>
<accession>A0A4Q4KI19</accession>
<evidence type="ECO:0000313" key="1">
    <source>
        <dbReference type="EMBL" id="RYM32795.1"/>
    </source>
</evidence>
<sequence>MKYFKLLLSIPLLALLSCENHVPNSETQILVEDHAIKNLATSSDSLHQTKKVYVPVYSNIYQSTRNDRTSLTSTLSIHNTSETDTLFITRIDYHNTEGKLVKKYLESPIYLNTFETIEYVVDEKDDTGGSGANFVIEWYGSKKLNPLFQAIMIGGLGSKSFSFATEGIYFE</sequence>